<keyword evidence="4" id="KW-1185">Reference proteome</keyword>
<feature type="transmembrane region" description="Helical" evidence="2">
    <location>
        <begin position="12"/>
        <end position="37"/>
    </location>
</feature>
<keyword evidence="2" id="KW-1133">Transmembrane helix</keyword>
<feature type="region of interest" description="Disordered" evidence="1">
    <location>
        <begin position="45"/>
        <end position="67"/>
    </location>
</feature>
<dbReference type="Proteomes" id="UP001570511">
    <property type="component" value="Unassembled WGS sequence"/>
</dbReference>
<keyword evidence="2" id="KW-0812">Transmembrane</keyword>
<evidence type="ECO:0000256" key="2">
    <source>
        <dbReference type="SAM" id="Phobius"/>
    </source>
</evidence>
<organism evidence="3 4">
    <name type="scientific">Halobellus rubicundus</name>
    <dbReference type="NCBI Taxonomy" id="2996466"/>
    <lineage>
        <taxon>Archaea</taxon>
        <taxon>Methanobacteriati</taxon>
        <taxon>Methanobacteriota</taxon>
        <taxon>Stenosarchaea group</taxon>
        <taxon>Halobacteria</taxon>
        <taxon>Halobacteriales</taxon>
        <taxon>Haloferacaceae</taxon>
        <taxon>Halobellus</taxon>
    </lineage>
</organism>
<name>A0ABD5MFA9_9EURY</name>
<comment type="caution">
    <text evidence="3">The sequence shown here is derived from an EMBL/GenBank/DDBJ whole genome shotgun (WGS) entry which is preliminary data.</text>
</comment>
<dbReference type="EMBL" id="JBGNYA010000001">
    <property type="protein sequence ID" value="MFA1611183.1"/>
    <property type="molecule type" value="Genomic_DNA"/>
</dbReference>
<evidence type="ECO:0000313" key="4">
    <source>
        <dbReference type="Proteomes" id="UP001570511"/>
    </source>
</evidence>
<sequence>MSDADDDVSRRWLIRILVGLGIGIPIAIEATTFLGLIRERLFGGDGSESEATATTTTSPPQGVGIGDELLPETAPTEIVTDAVVHISDDGSWTFELVVDVENAGEAPYELRLSTVTTDDGTTVEERASSGQIPPGETRELTNTWELPTGESPASLAVTAVTYRESGATVTDRTVRLENVPAES</sequence>
<reference evidence="3 4" key="1">
    <citation type="submission" date="2024-08" db="EMBL/GenBank/DDBJ databases">
        <title>Halobellus sp. MBLA0158 whole genome sequence.</title>
        <authorList>
            <person name="Hwang C.Y."/>
            <person name="Cho E.-S."/>
            <person name="Seo M.-J."/>
        </authorList>
    </citation>
    <scope>NUCLEOTIDE SEQUENCE [LARGE SCALE GENOMIC DNA]</scope>
    <source>
        <strain evidence="3 4">MBLA0158</strain>
    </source>
</reference>
<keyword evidence="2" id="KW-0472">Membrane</keyword>
<dbReference type="RefSeq" id="WP_372389282.1">
    <property type="nucleotide sequence ID" value="NZ_JBGNYA010000001.1"/>
</dbReference>
<protein>
    <recommendedName>
        <fullName evidence="5">DUF1616 domain-containing protein</fullName>
    </recommendedName>
</protein>
<accession>A0ABD5MFA9</accession>
<evidence type="ECO:0000256" key="1">
    <source>
        <dbReference type="SAM" id="MobiDB-lite"/>
    </source>
</evidence>
<dbReference type="AlphaFoldDB" id="A0ABD5MFA9"/>
<evidence type="ECO:0000313" key="3">
    <source>
        <dbReference type="EMBL" id="MFA1611183.1"/>
    </source>
</evidence>
<proteinExistence type="predicted"/>
<feature type="compositionally biased region" description="Low complexity" evidence="1">
    <location>
        <begin position="49"/>
        <end position="58"/>
    </location>
</feature>
<evidence type="ECO:0008006" key="5">
    <source>
        <dbReference type="Google" id="ProtNLM"/>
    </source>
</evidence>
<gene>
    <name evidence="3" type="ORF">OS889_09215</name>
</gene>